<accession>A0A9N8H6C8</accession>
<proteinExistence type="predicted"/>
<protein>
    <submittedName>
        <fullName evidence="1">Uncharacterized protein</fullName>
    </submittedName>
</protein>
<evidence type="ECO:0000313" key="1">
    <source>
        <dbReference type="EMBL" id="CAB9500965.1"/>
    </source>
</evidence>
<sequence>MAEETIGGSVRTALGNDNLTKEEALKHVEENWDNTEDGGQTVGEKLHDFFLVTPTGKNLGLPQKEKLSKEEALKAIEDAWEHPLGKPLPVSESKDDDGPHKTWGEKLHDFFLVVPTGKNLGLPQKEKVSKDEALKKIEDAWEHPFHHPEEEVKGVEEHEKKQTVGDKLYEFFFVVPTDENMGMPQVDKMSKEEALKKIESAWEKPLKGKV</sequence>
<name>A0A9N8H6C8_9STRA</name>
<organism evidence="1 2">
    <name type="scientific">Seminavis robusta</name>
    <dbReference type="NCBI Taxonomy" id="568900"/>
    <lineage>
        <taxon>Eukaryota</taxon>
        <taxon>Sar</taxon>
        <taxon>Stramenopiles</taxon>
        <taxon>Ochrophyta</taxon>
        <taxon>Bacillariophyta</taxon>
        <taxon>Bacillariophyceae</taxon>
        <taxon>Bacillariophycidae</taxon>
        <taxon>Naviculales</taxon>
        <taxon>Naviculaceae</taxon>
        <taxon>Seminavis</taxon>
    </lineage>
</organism>
<reference evidence="1" key="1">
    <citation type="submission" date="2020-06" db="EMBL/GenBank/DDBJ databases">
        <authorList>
            <consortium name="Plant Systems Biology data submission"/>
        </authorList>
    </citation>
    <scope>NUCLEOTIDE SEQUENCE</scope>
    <source>
        <strain evidence="1">D6</strain>
    </source>
</reference>
<dbReference type="EMBL" id="CAICTM010000095">
    <property type="protein sequence ID" value="CAB9500965.1"/>
    <property type="molecule type" value="Genomic_DNA"/>
</dbReference>
<evidence type="ECO:0000313" key="2">
    <source>
        <dbReference type="Proteomes" id="UP001153069"/>
    </source>
</evidence>
<gene>
    <name evidence="1" type="ORF">SEMRO_96_G049740.1</name>
</gene>
<dbReference type="AlphaFoldDB" id="A0A9N8H6C8"/>
<comment type="caution">
    <text evidence="1">The sequence shown here is derived from an EMBL/GenBank/DDBJ whole genome shotgun (WGS) entry which is preliminary data.</text>
</comment>
<keyword evidence="2" id="KW-1185">Reference proteome</keyword>
<dbReference type="Proteomes" id="UP001153069">
    <property type="component" value="Unassembled WGS sequence"/>
</dbReference>